<keyword evidence="2" id="KW-1133">Transmembrane helix</keyword>
<dbReference type="EMBL" id="CADEAL010000982">
    <property type="protein sequence ID" value="CAB1427610.1"/>
    <property type="molecule type" value="Genomic_DNA"/>
</dbReference>
<keyword evidence="2" id="KW-0472">Membrane</keyword>
<protein>
    <submittedName>
        <fullName evidence="3">Uncharacterized protein</fullName>
    </submittedName>
</protein>
<feature type="region of interest" description="Disordered" evidence="1">
    <location>
        <begin position="92"/>
        <end position="112"/>
    </location>
</feature>
<keyword evidence="2" id="KW-0812">Transmembrane</keyword>
<reference evidence="3" key="1">
    <citation type="submission" date="2020-03" db="EMBL/GenBank/DDBJ databases">
        <authorList>
            <person name="Weist P."/>
        </authorList>
    </citation>
    <scope>NUCLEOTIDE SEQUENCE</scope>
</reference>
<evidence type="ECO:0000313" key="4">
    <source>
        <dbReference type="Proteomes" id="UP001153269"/>
    </source>
</evidence>
<comment type="caution">
    <text evidence="3">The sequence shown here is derived from an EMBL/GenBank/DDBJ whole genome shotgun (WGS) entry which is preliminary data.</text>
</comment>
<gene>
    <name evidence="3" type="ORF">PLEPLA_LOCUS15551</name>
</gene>
<dbReference type="AlphaFoldDB" id="A0A9N7UA37"/>
<feature type="transmembrane region" description="Helical" evidence="2">
    <location>
        <begin position="12"/>
        <end position="29"/>
    </location>
</feature>
<accession>A0A9N7UA37</accession>
<evidence type="ECO:0000256" key="1">
    <source>
        <dbReference type="SAM" id="MobiDB-lite"/>
    </source>
</evidence>
<proteinExistence type="predicted"/>
<feature type="compositionally biased region" description="Polar residues" evidence="1">
    <location>
        <begin position="189"/>
        <end position="199"/>
    </location>
</feature>
<dbReference type="Proteomes" id="UP001153269">
    <property type="component" value="Unassembled WGS sequence"/>
</dbReference>
<feature type="region of interest" description="Disordered" evidence="1">
    <location>
        <begin position="178"/>
        <end position="199"/>
    </location>
</feature>
<evidence type="ECO:0000256" key="2">
    <source>
        <dbReference type="SAM" id="Phobius"/>
    </source>
</evidence>
<evidence type="ECO:0000313" key="3">
    <source>
        <dbReference type="EMBL" id="CAB1427610.1"/>
    </source>
</evidence>
<organism evidence="3 4">
    <name type="scientific">Pleuronectes platessa</name>
    <name type="common">European plaice</name>
    <dbReference type="NCBI Taxonomy" id="8262"/>
    <lineage>
        <taxon>Eukaryota</taxon>
        <taxon>Metazoa</taxon>
        <taxon>Chordata</taxon>
        <taxon>Craniata</taxon>
        <taxon>Vertebrata</taxon>
        <taxon>Euteleostomi</taxon>
        <taxon>Actinopterygii</taxon>
        <taxon>Neopterygii</taxon>
        <taxon>Teleostei</taxon>
        <taxon>Neoteleostei</taxon>
        <taxon>Acanthomorphata</taxon>
        <taxon>Carangaria</taxon>
        <taxon>Pleuronectiformes</taxon>
        <taxon>Pleuronectoidei</taxon>
        <taxon>Pleuronectidae</taxon>
        <taxon>Pleuronectes</taxon>
    </lineage>
</organism>
<name>A0A9N7UA37_PLEPL</name>
<keyword evidence="4" id="KW-1185">Reference proteome</keyword>
<sequence>MLHEQNRPETSFFSFFSFSFFFFFLASILHRNPPCSSGSWPRCLRCARCPSPLSPARQTLDQCVEELILSPVGHRPSVASVLSSPGAEAPECTPRCSGSHAGTAAGSPPEKGIPSPAVLRLVSRCVPVCPGVSRCVPVRGSDGGARSVDFREGKRPSEKLQTFLSRPLVKTLTIKLPTQSSDKPGFSSDLLNSPQRLLL</sequence>